<dbReference type="InterPro" id="IPR050267">
    <property type="entry name" value="Anti-sigma-factor_SerPK"/>
</dbReference>
<feature type="region of interest" description="Disordered" evidence="2">
    <location>
        <begin position="1"/>
        <end position="26"/>
    </location>
</feature>
<gene>
    <name evidence="4" type="primary">sle_15560</name>
</gene>
<dbReference type="GO" id="GO:0004674">
    <property type="term" value="F:protein serine/threonine kinase activity"/>
    <property type="evidence" value="ECO:0007669"/>
    <property type="project" value="UniProtKB-KW"/>
</dbReference>
<dbReference type="Gene3D" id="3.30.565.10">
    <property type="entry name" value="Histidine kinase-like ATPase, C-terminal domain"/>
    <property type="match status" value="1"/>
</dbReference>
<evidence type="ECO:0000256" key="2">
    <source>
        <dbReference type="SAM" id="MobiDB-lite"/>
    </source>
</evidence>
<dbReference type="EMBL" id="LN831790">
    <property type="protein sequence ID" value="CQR61018.1"/>
    <property type="molecule type" value="Genomic_DNA"/>
</dbReference>
<accession>A0A0F7VQY9</accession>
<dbReference type="AlphaFoldDB" id="A0A0F7VQY9"/>
<dbReference type="CDD" id="cd16936">
    <property type="entry name" value="HATPase_RsbW-like"/>
    <property type="match status" value="1"/>
</dbReference>
<name>A0A0F7VQY9_STRLW</name>
<dbReference type="PANTHER" id="PTHR35526">
    <property type="entry name" value="ANTI-SIGMA-F FACTOR RSBW-RELATED"/>
    <property type="match status" value="1"/>
</dbReference>
<keyword evidence="1" id="KW-0418">Kinase</keyword>
<proteinExistence type="predicted"/>
<dbReference type="SUPFAM" id="SSF55874">
    <property type="entry name" value="ATPase domain of HSP90 chaperone/DNA topoisomerase II/histidine kinase"/>
    <property type="match status" value="1"/>
</dbReference>
<feature type="domain" description="Histidine kinase/HSP90-like ATPase" evidence="3">
    <location>
        <begin position="61"/>
        <end position="174"/>
    </location>
</feature>
<dbReference type="Proteomes" id="UP000035016">
    <property type="component" value="Chromosome Chromosome"/>
</dbReference>
<dbReference type="InterPro" id="IPR003594">
    <property type="entry name" value="HATPase_dom"/>
</dbReference>
<sequence>MVLMRSNSPPARVRSLSGARTKESYERTHCSMMTTERDTRHVNTESHHSAARERFYRRERQSVPAARAFTRAALADWQVRERSYDIVLCVSELATNALVHGVPPGRGFLLRLLPYAGGDGRGVRVEVHDSGDGVPAIPQAEVREPAEGGRGLLLVSELADKWGVGERNPGKIVWCEFAERRRENGVRGACDLGEHRYGG</sequence>
<keyword evidence="1" id="KW-0723">Serine/threonine-protein kinase</keyword>
<dbReference type="PANTHER" id="PTHR35526:SF3">
    <property type="entry name" value="ANTI-SIGMA-F FACTOR RSBW"/>
    <property type="match status" value="1"/>
</dbReference>
<keyword evidence="1" id="KW-0808">Transferase</keyword>
<dbReference type="InterPro" id="IPR036890">
    <property type="entry name" value="HATPase_C_sf"/>
</dbReference>
<organism evidence="4 5">
    <name type="scientific">Streptomyces leeuwenhoekii</name>
    <dbReference type="NCBI Taxonomy" id="1437453"/>
    <lineage>
        <taxon>Bacteria</taxon>
        <taxon>Bacillati</taxon>
        <taxon>Actinomycetota</taxon>
        <taxon>Actinomycetes</taxon>
        <taxon>Kitasatosporales</taxon>
        <taxon>Streptomycetaceae</taxon>
        <taxon>Streptomyces</taxon>
    </lineage>
</organism>
<protein>
    <recommendedName>
        <fullName evidence="3">Histidine kinase/HSP90-like ATPase domain-containing protein</fullName>
    </recommendedName>
</protein>
<dbReference type="KEGG" id="sle:sle_15560"/>
<reference evidence="4 5" key="1">
    <citation type="submission" date="2015-02" db="EMBL/GenBank/DDBJ databases">
        <authorList>
            <person name="Gomez-Escribano P.J."/>
        </authorList>
    </citation>
    <scope>NUCLEOTIDE SEQUENCE [LARGE SCALE GENOMIC DNA]</scope>
    <source>
        <strain evidence="5">C34 (DSM 42122 / NRRL B-24963)</strain>
    </source>
</reference>
<dbReference type="Pfam" id="PF13581">
    <property type="entry name" value="HATPase_c_2"/>
    <property type="match status" value="1"/>
</dbReference>
<evidence type="ECO:0000256" key="1">
    <source>
        <dbReference type="ARBA" id="ARBA00022527"/>
    </source>
</evidence>
<evidence type="ECO:0000313" key="5">
    <source>
        <dbReference type="Proteomes" id="UP000035016"/>
    </source>
</evidence>
<evidence type="ECO:0000313" key="4">
    <source>
        <dbReference type="EMBL" id="CQR61018.1"/>
    </source>
</evidence>
<evidence type="ECO:0000259" key="3">
    <source>
        <dbReference type="Pfam" id="PF13581"/>
    </source>
</evidence>